<keyword evidence="3" id="KW-1185">Reference proteome</keyword>
<evidence type="ECO:0000313" key="2">
    <source>
        <dbReference type="EMBL" id="RFM25600.1"/>
    </source>
</evidence>
<evidence type="ECO:0000313" key="3">
    <source>
        <dbReference type="Proteomes" id="UP000261284"/>
    </source>
</evidence>
<dbReference type="EMBL" id="QTJU01000019">
    <property type="protein sequence ID" value="RFM25600.1"/>
    <property type="molecule type" value="Genomic_DNA"/>
</dbReference>
<name>A0A3E1NCD6_9BACT</name>
<comment type="caution">
    <text evidence="2">The sequence shown here is derived from an EMBL/GenBank/DDBJ whole genome shotgun (WGS) entry which is preliminary data.</text>
</comment>
<gene>
    <name evidence="2" type="ORF">DXN05_24290</name>
</gene>
<proteinExistence type="predicted"/>
<keyword evidence="1" id="KW-0812">Transmembrane</keyword>
<accession>A0A3E1NCD6</accession>
<evidence type="ECO:0008006" key="4">
    <source>
        <dbReference type="Google" id="ProtNLM"/>
    </source>
</evidence>
<dbReference type="Proteomes" id="UP000261284">
    <property type="component" value="Unassembled WGS sequence"/>
</dbReference>
<dbReference type="AlphaFoldDB" id="A0A3E1NCD6"/>
<feature type="transmembrane region" description="Helical" evidence="1">
    <location>
        <begin position="16"/>
        <end position="36"/>
    </location>
</feature>
<keyword evidence="1" id="KW-0472">Membrane</keyword>
<reference evidence="2 3" key="1">
    <citation type="submission" date="2018-08" db="EMBL/GenBank/DDBJ databases">
        <title>Chitinophagaceae sp. K23C18032701, a novel bacterium isolated from forest soil.</title>
        <authorList>
            <person name="Wang C."/>
        </authorList>
    </citation>
    <scope>NUCLEOTIDE SEQUENCE [LARGE SCALE GENOMIC DNA]</scope>
    <source>
        <strain evidence="2 3">K23C18032701</strain>
    </source>
</reference>
<organism evidence="2 3">
    <name type="scientific">Deminuibacter soli</name>
    <dbReference type="NCBI Taxonomy" id="2291815"/>
    <lineage>
        <taxon>Bacteria</taxon>
        <taxon>Pseudomonadati</taxon>
        <taxon>Bacteroidota</taxon>
        <taxon>Chitinophagia</taxon>
        <taxon>Chitinophagales</taxon>
        <taxon>Chitinophagaceae</taxon>
        <taxon>Deminuibacter</taxon>
    </lineage>
</organism>
<sequence length="172" mass="19656">MKPVNTRELNTAYRRFILYFLSFILFALLCVFCFFATSKHELKLLTARAQQYDKLLYTREDVTVQFDQILQRMQVLSQYVKVNATEMDNQAVLLHAIEGTNQHVKGELEDLGMAAEPASFGIYRNLTDHINLLSGMKDSLSQTHFQIESLRSQLDDCSHTNQAAARNLSGGF</sequence>
<dbReference type="RefSeq" id="WP_116849913.1">
    <property type="nucleotide sequence ID" value="NZ_QTJU01000019.1"/>
</dbReference>
<keyword evidence="1" id="KW-1133">Transmembrane helix</keyword>
<evidence type="ECO:0000256" key="1">
    <source>
        <dbReference type="SAM" id="Phobius"/>
    </source>
</evidence>
<dbReference type="OrthoDB" id="662620at2"/>
<protein>
    <recommendedName>
        <fullName evidence="4">Type VI secretion system transmembrane protein TssO</fullName>
    </recommendedName>
</protein>